<feature type="binding site" evidence="4">
    <location>
        <begin position="136"/>
        <end position="144"/>
    </location>
    <ligand>
        <name>ATP</name>
        <dbReference type="ChEBI" id="CHEBI:30616"/>
    </ligand>
</feature>
<evidence type="ECO:0000256" key="1">
    <source>
        <dbReference type="ARBA" id="ARBA00010638"/>
    </source>
</evidence>
<dbReference type="Gene3D" id="3.40.50.10420">
    <property type="entry name" value="NagB/RpiA/CoA transferase-like"/>
    <property type="match status" value="1"/>
</dbReference>
<comment type="cofactor">
    <cofactor evidence="5">
        <name>Mg(2+)</name>
        <dbReference type="ChEBI" id="CHEBI:18420"/>
    </cofactor>
</comment>
<dbReference type="InterPro" id="IPR002698">
    <property type="entry name" value="FTHF_cligase"/>
</dbReference>
<dbReference type="AlphaFoldDB" id="A0A081K899"/>
<reference evidence="6 7" key="1">
    <citation type="submission" date="2014-06" db="EMBL/GenBank/DDBJ databases">
        <title>Whole Genome Sequences of Three Symbiotic Endozoicomonas Bacteria.</title>
        <authorList>
            <person name="Neave M.J."/>
            <person name="Apprill A."/>
            <person name="Voolstra C.R."/>
        </authorList>
    </citation>
    <scope>NUCLEOTIDE SEQUENCE [LARGE SCALE GENOMIC DNA]</scope>
    <source>
        <strain evidence="6 7">DSM 22380</strain>
    </source>
</reference>
<dbReference type="GO" id="GO:0035999">
    <property type="term" value="P:tetrahydrofolate interconversion"/>
    <property type="evidence" value="ECO:0007669"/>
    <property type="project" value="TreeGrafter"/>
</dbReference>
<dbReference type="Pfam" id="PF01812">
    <property type="entry name" value="5-FTHF_cyc-lig"/>
    <property type="match status" value="1"/>
</dbReference>
<comment type="caution">
    <text evidence="6">The sequence shown here is derived from an EMBL/GenBank/DDBJ whole genome shotgun (WGS) entry which is preliminary data.</text>
</comment>
<dbReference type="PANTHER" id="PTHR23407:SF1">
    <property type="entry name" value="5-FORMYLTETRAHYDROFOLATE CYCLO-LIGASE"/>
    <property type="match status" value="1"/>
</dbReference>
<dbReference type="GO" id="GO:0009396">
    <property type="term" value="P:folic acid-containing compound biosynthetic process"/>
    <property type="evidence" value="ECO:0007669"/>
    <property type="project" value="TreeGrafter"/>
</dbReference>
<dbReference type="EMBL" id="JOJP01000001">
    <property type="protein sequence ID" value="KEI70375.1"/>
    <property type="molecule type" value="Genomic_DNA"/>
</dbReference>
<dbReference type="InterPro" id="IPR024185">
    <property type="entry name" value="FTHF_cligase-like_sf"/>
</dbReference>
<gene>
    <name evidence="6" type="ORF">GV64_06205</name>
</gene>
<dbReference type="GO" id="GO:0005524">
    <property type="term" value="F:ATP binding"/>
    <property type="evidence" value="ECO:0007669"/>
    <property type="project" value="UniProtKB-KW"/>
</dbReference>
<feature type="binding site" evidence="4">
    <location>
        <position position="56"/>
    </location>
    <ligand>
        <name>substrate</name>
    </ligand>
</feature>
<evidence type="ECO:0000256" key="3">
    <source>
        <dbReference type="ARBA" id="ARBA00022840"/>
    </source>
</evidence>
<evidence type="ECO:0000256" key="4">
    <source>
        <dbReference type="PIRSR" id="PIRSR006806-1"/>
    </source>
</evidence>
<protein>
    <recommendedName>
        <fullName evidence="5">5-formyltetrahydrofolate cyclo-ligase</fullName>
        <ecNumber evidence="5">6.3.3.2</ecNumber>
    </recommendedName>
</protein>
<dbReference type="NCBIfam" id="TIGR02727">
    <property type="entry name" value="MTHFS_bact"/>
    <property type="match status" value="1"/>
</dbReference>
<dbReference type="eggNOG" id="COG0212">
    <property type="taxonomic scope" value="Bacteria"/>
</dbReference>
<name>A0A081K899_9GAMM</name>
<dbReference type="SUPFAM" id="SSF100950">
    <property type="entry name" value="NagB/RpiA/CoA transferase-like"/>
    <property type="match status" value="1"/>
</dbReference>
<organism evidence="6 7">
    <name type="scientific">Endozoicomonas elysicola</name>
    <dbReference type="NCBI Taxonomy" id="305900"/>
    <lineage>
        <taxon>Bacteria</taxon>
        <taxon>Pseudomonadati</taxon>
        <taxon>Pseudomonadota</taxon>
        <taxon>Gammaproteobacteria</taxon>
        <taxon>Oceanospirillales</taxon>
        <taxon>Endozoicomonadaceae</taxon>
        <taxon>Endozoicomonas</taxon>
    </lineage>
</organism>
<evidence type="ECO:0000256" key="5">
    <source>
        <dbReference type="RuleBase" id="RU361279"/>
    </source>
</evidence>
<feature type="binding site" evidence="4">
    <location>
        <position position="51"/>
    </location>
    <ligand>
        <name>substrate</name>
    </ligand>
</feature>
<dbReference type="EC" id="6.3.3.2" evidence="5"/>
<dbReference type="GO" id="GO:0046872">
    <property type="term" value="F:metal ion binding"/>
    <property type="evidence" value="ECO:0007669"/>
    <property type="project" value="UniProtKB-KW"/>
</dbReference>
<proteinExistence type="inferred from homology"/>
<evidence type="ECO:0000313" key="6">
    <source>
        <dbReference type="EMBL" id="KEI70375.1"/>
    </source>
</evidence>
<evidence type="ECO:0000256" key="2">
    <source>
        <dbReference type="ARBA" id="ARBA00022741"/>
    </source>
</evidence>
<dbReference type="RefSeq" id="WP_020581061.1">
    <property type="nucleotide sequence ID" value="NZ_JOJP01000001.1"/>
</dbReference>
<dbReference type="InterPro" id="IPR037171">
    <property type="entry name" value="NagB/RpiA_transferase-like"/>
</dbReference>
<keyword evidence="5" id="KW-0460">Magnesium</keyword>
<accession>A0A081K899</accession>
<dbReference type="Proteomes" id="UP000027997">
    <property type="component" value="Unassembled WGS sequence"/>
</dbReference>
<keyword evidence="7" id="KW-1185">Reference proteome</keyword>
<keyword evidence="3 4" id="KW-0067">ATP-binding</keyword>
<comment type="catalytic activity">
    <reaction evidence="5">
        <text>(6S)-5-formyl-5,6,7,8-tetrahydrofolate + ATP = (6R)-5,10-methenyltetrahydrofolate + ADP + phosphate</text>
        <dbReference type="Rhea" id="RHEA:10488"/>
        <dbReference type="ChEBI" id="CHEBI:30616"/>
        <dbReference type="ChEBI" id="CHEBI:43474"/>
        <dbReference type="ChEBI" id="CHEBI:57455"/>
        <dbReference type="ChEBI" id="CHEBI:57457"/>
        <dbReference type="ChEBI" id="CHEBI:456216"/>
        <dbReference type="EC" id="6.3.3.2"/>
    </reaction>
</comment>
<dbReference type="STRING" id="305900.GV64_06205"/>
<dbReference type="PANTHER" id="PTHR23407">
    <property type="entry name" value="ATPASE INHIBITOR/5-FORMYLTETRAHYDROFOLATE CYCLO-LIGASE"/>
    <property type="match status" value="1"/>
</dbReference>
<evidence type="ECO:0000313" key="7">
    <source>
        <dbReference type="Proteomes" id="UP000027997"/>
    </source>
</evidence>
<sequence length="194" mass="21633">MMISRSDLRAALRERRRALSADQQVSAGEGLYKTLSARPELFDGQHIAVYIANDGEINPDALRDYLWASGKQCYLPVVGQGSSKDLMFIEYLPDTQLALNRFGIPEPSHHGARQILPEELDIVFVPLTGFDTSGRRLGMGGGFYDRTFAFTRTSEKPKLIGLAHECQKVASIPVEHWDIPMAAIATDCQFYLMP</sequence>
<feature type="binding site" evidence="4">
    <location>
        <begin position="5"/>
        <end position="9"/>
    </location>
    <ligand>
        <name>ATP</name>
        <dbReference type="ChEBI" id="CHEBI:30616"/>
    </ligand>
</feature>
<comment type="similarity">
    <text evidence="1 5">Belongs to the 5-formyltetrahydrofolate cyclo-ligase family.</text>
</comment>
<dbReference type="PIRSF" id="PIRSF006806">
    <property type="entry name" value="FTHF_cligase"/>
    <property type="match status" value="1"/>
</dbReference>
<dbReference type="GO" id="GO:0030272">
    <property type="term" value="F:5-formyltetrahydrofolate cyclo-ligase activity"/>
    <property type="evidence" value="ECO:0007669"/>
    <property type="project" value="UniProtKB-EC"/>
</dbReference>
<keyword evidence="2 4" id="KW-0547">Nucleotide-binding</keyword>
<keyword evidence="5" id="KW-0479">Metal-binding</keyword>